<comment type="similarity">
    <text evidence="1">Belongs to the nitrobindin family.</text>
</comment>
<dbReference type="AlphaFoldDB" id="A0A1H9RU23"/>
<dbReference type="OrthoDB" id="4804006at2"/>
<evidence type="ECO:0000313" key="4">
    <source>
        <dbReference type="Proteomes" id="UP000198815"/>
    </source>
</evidence>
<dbReference type="PANTHER" id="PTHR15854:SF4">
    <property type="entry name" value="PEROXYNITRITE ISOMERASE THAP4"/>
    <property type="match status" value="1"/>
</dbReference>
<evidence type="ECO:0000313" key="3">
    <source>
        <dbReference type="EMBL" id="SER75915.1"/>
    </source>
</evidence>
<organism evidence="3 4">
    <name type="scientific">Propionibacterium cyclohexanicum</name>
    <dbReference type="NCBI Taxonomy" id="64702"/>
    <lineage>
        <taxon>Bacteria</taxon>
        <taxon>Bacillati</taxon>
        <taxon>Actinomycetota</taxon>
        <taxon>Actinomycetes</taxon>
        <taxon>Propionibacteriales</taxon>
        <taxon>Propionibacteriaceae</taxon>
        <taxon>Propionibacterium</taxon>
    </lineage>
</organism>
<dbReference type="CDD" id="cd07828">
    <property type="entry name" value="lipocalin_heme-bd-THAP4-like"/>
    <property type="match status" value="1"/>
</dbReference>
<proteinExistence type="inferred from homology"/>
<dbReference type="InterPro" id="IPR012674">
    <property type="entry name" value="Calycin"/>
</dbReference>
<comment type="caution">
    <text evidence="1">Lacks conserved residue(s) required for the propagation of feature annotation.</text>
</comment>
<feature type="domain" description="THAP4-like heme-binding" evidence="2">
    <location>
        <begin position="13"/>
        <end position="164"/>
    </location>
</feature>
<evidence type="ECO:0000256" key="1">
    <source>
        <dbReference type="HAMAP-Rule" id="MF_01297"/>
    </source>
</evidence>
<keyword evidence="4" id="KW-1185">Reference proteome</keyword>
<comment type="caution">
    <text evidence="1">Lacks the conserved His residue that binds heme iron in the nitrobindin family.</text>
</comment>
<dbReference type="RefSeq" id="WP_091968922.1">
    <property type="nucleotide sequence ID" value="NZ_FOGZ01000009.1"/>
</dbReference>
<dbReference type="Proteomes" id="UP000198815">
    <property type="component" value="Unassembled WGS sequence"/>
</dbReference>
<dbReference type="Pfam" id="PF08768">
    <property type="entry name" value="THAP4_heme-bd"/>
    <property type="match status" value="1"/>
</dbReference>
<dbReference type="InterPro" id="IPR022939">
    <property type="entry name" value="Nb(III)_bact/plant"/>
</dbReference>
<accession>A0A1H9RU23</accession>
<reference evidence="4" key="1">
    <citation type="submission" date="2016-10" db="EMBL/GenBank/DDBJ databases">
        <authorList>
            <person name="Varghese N."/>
            <person name="Submissions S."/>
        </authorList>
    </citation>
    <scope>NUCLEOTIDE SEQUENCE [LARGE SCALE GENOMIC DNA]</scope>
    <source>
        <strain evidence="4">DSM 16859</strain>
    </source>
</reference>
<dbReference type="EMBL" id="FOGZ01000009">
    <property type="protein sequence ID" value="SER75915.1"/>
    <property type="molecule type" value="Genomic_DNA"/>
</dbReference>
<dbReference type="SUPFAM" id="SSF50814">
    <property type="entry name" value="Lipocalins"/>
    <property type="match status" value="1"/>
</dbReference>
<gene>
    <name evidence="3" type="ORF">SAMN05443377_10923</name>
</gene>
<feature type="short sequence motif" description="GXWXGXG" evidence="1">
    <location>
        <begin position="21"/>
        <end position="27"/>
    </location>
</feature>
<protein>
    <recommendedName>
        <fullName evidence="1">Ferric nitrobindin-like protein</fullName>
    </recommendedName>
</protein>
<name>A0A1H9RU23_9ACTN</name>
<dbReference type="PANTHER" id="PTHR15854">
    <property type="entry name" value="THAP4 PROTEIN"/>
    <property type="match status" value="1"/>
</dbReference>
<sequence length="167" mass="18782">MPFEISADLNPALMPLAWLIGRWQGTGHGSWPQRGDFEFGQQIEFATNGEPYLHYISQTYTTNESGVPQSPLGMETGFWRPQSDGTLEVVLSDPQGWSEVWAGHIDGAKIELVTDVVARTTTSELAYTGGERLYGNVEGDLLWTFDRATKDVALQPYMWARLQRRSR</sequence>
<dbReference type="InterPro" id="IPR045165">
    <property type="entry name" value="Nitrobindin"/>
</dbReference>
<dbReference type="InterPro" id="IPR014878">
    <property type="entry name" value="THAP4-like_heme-bd"/>
</dbReference>
<dbReference type="Gene3D" id="2.40.128.20">
    <property type="match status" value="1"/>
</dbReference>
<dbReference type="STRING" id="64702.SAMN05443377_10923"/>
<dbReference type="HAMAP" id="MF_01297">
    <property type="entry name" value="nitrobindin"/>
    <property type="match status" value="1"/>
</dbReference>
<evidence type="ECO:0000259" key="2">
    <source>
        <dbReference type="Pfam" id="PF08768"/>
    </source>
</evidence>